<dbReference type="InterPro" id="IPR001636">
    <property type="entry name" value="SAICAR_synth"/>
</dbReference>
<gene>
    <name evidence="11" type="primary">purC</name>
    <name evidence="13" type="ORF">PBV87_20445</name>
</gene>
<dbReference type="PANTHER" id="PTHR43599:SF3">
    <property type="entry name" value="SI:DKEY-6E2.2"/>
    <property type="match status" value="1"/>
</dbReference>
<evidence type="ECO:0000256" key="2">
    <source>
        <dbReference type="ARBA" id="ARBA00010190"/>
    </source>
</evidence>
<evidence type="ECO:0000256" key="1">
    <source>
        <dbReference type="ARBA" id="ARBA00004672"/>
    </source>
</evidence>
<organism evidence="13 14">
    <name type="scientific">Holtiella tumoricola</name>
    <dbReference type="NCBI Taxonomy" id="3018743"/>
    <lineage>
        <taxon>Bacteria</taxon>
        <taxon>Bacillati</taxon>
        <taxon>Bacillota</taxon>
        <taxon>Clostridia</taxon>
        <taxon>Lachnospirales</taxon>
        <taxon>Cellulosilyticaceae</taxon>
        <taxon>Holtiella</taxon>
    </lineage>
</organism>
<keyword evidence="6 11" id="KW-0547">Nucleotide-binding</keyword>
<evidence type="ECO:0000313" key="13">
    <source>
        <dbReference type="EMBL" id="MDA3733847.1"/>
    </source>
</evidence>
<protein>
    <recommendedName>
        <fullName evidence="4 11">Phosphoribosylaminoimidazole-succinocarboxamide synthase</fullName>
        <ecNumber evidence="3 11">6.3.2.6</ecNumber>
    </recommendedName>
    <alternativeName>
        <fullName evidence="9 11">SAICAR synthetase</fullName>
    </alternativeName>
</protein>
<dbReference type="FunFam" id="3.30.470.20:FF:000006">
    <property type="entry name" value="Phosphoribosylaminoimidazole-succinocarboxamide synthase"/>
    <property type="match status" value="1"/>
</dbReference>
<comment type="pathway">
    <text evidence="1 11">Purine metabolism; IMP biosynthesis via de novo pathway; 5-amino-1-(5-phospho-D-ribosyl)imidazole-4-carboxamide from 5-amino-1-(5-phospho-D-ribosyl)imidazole-4-carboxylate: step 1/2.</text>
</comment>
<evidence type="ECO:0000313" key="14">
    <source>
        <dbReference type="Proteomes" id="UP001169242"/>
    </source>
</evidence>
<dbReference type="AlphaFoldDB" id="A0AA42J2N5"/>
<evidence type="ECO:0000256" key="6">
    <source>
        <dbReference type="ARBA" id="ARBA00022741"/>
    </source>
</evidence>
<keyword evidence="14" id="KW-1185">Reference proteome</keyword>
<keyword evidence="5 11" id="KW-0436">Ligase</keyword>
<dbReference type="CDD" id="cd01415">
    <property type="entry name" value="SAICAR_synt_PurC"/>
    <property type="match status" value="1"/>
</dbReference>
<evidence type="ECO:0000259" key="12">
    <source>
        <dbReference type="Pfam" id="PF01259"/>
    </source>
</evidence>
<evidence type="ECO:0000256" key="8">
    <source>
        <dbReference type="ARBA" id="ARBA00022840"/>
    </source>
</evidence>
<evidence type="ECO:0000256" key="9">
    <source>
        <dbReference type="ARBA" id="ARBA00030409"/>
    </source>
</evidence>
<dbReference type="InterPro" id="IPR018236">
    <property type="entry name" value="SAICAR_synthetase_CS"/>
</dbReference>
<reference evidence="13" key="1">
    <citation type="journal article" date="2023" name="Int. J. Syst. Evol. Microbiol.">
        <title>&lt;i&gt;Holtiella tumoricola&lt;/i&gt; gen. nov. sp. nov., isolated from a human clinical sample.</title>
        <authorList>
            <person name="Allen-Vercoe E."/>
            <person name="Daigneault M.C."/>
            <person name="Vancuren S.J."/>
            <person name="Cochrane K."/>
            <person name="O'Neal L.L."/>
            <person name="Sankaranarayanan K."/>
            <person name="Lawson P.A."/>
        </authorList>
    </citation>
    <scope>NUCLEOTIDE SEQUENCE</scope>
    <source>
        <strain evidence="13">CC70A</strain>
    </source>
</reference>
<dbReference type="Gene3D" id="3.30.470.20">
    <property type="entry name" value="ATP-grasp fold, B domain"/>
    <property type="match status" value="1"/>
</dbReference>
<proteinExistence type="inferred from homology"/>
<evidence type="ECO:0000256" key="4">
    <source>
        <dbReference type="ARBA" id="ARBA00016460"/>
    </source>
</evidence>
<dbReference type="NCBIfam" id="TIGR00081">
    <property type="entry name" value="purC"/>
    <property type="match status" value="1"/>
</dbReference>
<dbReference type="InterPro" id="IPR028923">
    <property type="entry name" value="SAICAR_synt/ADE2_N"/>
</dbReference>
<dbReference type="SUPFAM" id="SSF56104">
    <property type="entry name" value="SAICAR synthase-like"/>
    <property type="match status" value="1"/>
</dbReference>
<dbReference type="GO" id="GO:0004639">
    <property type="term" value="F:phosphoribosylaminoimidazolesuccinocarboxamide synthase activity"/>
    <property type="evidence" value="ECO:0007669"/>
    <property type="project" value="UniProtKB-UniRule"/>
</dbReference>
<dbReference type="Proteomes" id="UP001169242">
    <property type="component" value="Unassembled WGS sequence"/>
</dbReference>
<dbReference type="GO" id="GO:0006189">
    <property type="term" value="P:'de novo' IMP biosynthetic process"/>
    <property type="evidence" value="ECO:0007669"/>
    <property type="project" value="UniProtKB-UniRule"/>
</dbReference>
<dbReference type="InterPro" id="IPR033934">
    <property type="entry name" value="SAICAR_synt_PurC"/>
</dbReference>
<evidence type="ECO:0000256" key="10">
    <source>
        <dbReference type="ARBA" id="ARBA00048475"/>
    </source>
</evidence>
<comment type="caution">
    <text evidence="13">The sequence shown here is derived from an EMBL/GenBank/DDBJ whole genome shotgun (WGS) entry which is preliminary data.</text>
</comment>
<comment type="similarity">
    <text evidence="2 11">Belongs to the SAICAR synthetase family.</text>
</comment>
<keyword evidence="7 11" id="KW-0658">Purine biosynthesis</keyword>
<evidence type="ECO:0000256" key="3">
    <source>
        <dbReference type="ARBA" id="ARBA00012217"/>
    </source>
</evidence>
<sequence length="234" mass="26637">MEKLNLLYEGKAKRVYTTADPKHYIVSYKDDATAFNGEKKGTILGKGVVNNRMSNIMCRMLAENGIETHLVEELNDRETVVKAVEIVPLEVIIRNTAAGSFSKRFGVEEGTELKNPTIEFCLKDDALGDPMINDHHILALGIATKEELETMTAMTFKINELLRAHFDKIGVKLIDFKIELGRVDGRIILADEISPDTCRFWDKETNKKLDKDRFRRDLGGVEEVYQEMLKRVTE</sequence>
<evidence type="ECO:0000256" key="11">
    <source>
        <dbReference type="HAMAP-Rule" id="MF_00137"/>
    </source>
</evidence>
<dbReference type="GO" id="GO:0005524">
    <property type="term" value="F:ATP binding"/>
    <property type="evidence" value="ECO:0007669"/>
    <property type="project" value="UniProtKB-KW"/>
</dbReference>
<accession>A0AA42J2N5</accession>
<dbReference type="RefSeq" id="WP_053985494.1">
    <property type="nucleotide sequence ID" value="NZ_JAQIFT010000068.1"/>
</dbReference>
<feature type="domain" description="SAICAR synthetase/ADE2 N-terminal" evidence="12">
    <location>
        <begin position="6"/>
        <end position="231"/>
    </location>
</feature>
<evidence type="ECO:0000256" key="7">
    <source>
        <dbReference type="ARBA" id="ARBA00022755"/>
    </source>
</evidence>
<dbReference type="Pfam" id="PF01259">
    <property type="entry name" value="SAICAR_synt"/>
    <property type="match status" value="1"/>
</dbReference>
<dbReference type="InterPro" id="IPR050089">
    <property type="entry name" value="SAICAR_synthetase"/>
</dbReference>
<dbReference type="EC" id="6.3.2.6" evidence="3 11"/>
<dbReference type="Gene3D" id="3.30.200.20">
    <property type="entry name" value="Phosphorylase Kinase, domain 1"/>
    <property type="match status" value="1"/>
</dbReference>
<evidence type="ECO:0000256" key="5">
    <source>
        <dbReference type="ARBA" id="ARBA00022598"/>
    </source>
</evidence>
<dbReference type="EMBL" id="JAQIFT010000068">
    <property type="protein sequence ID" value="MDA3733847.1"/>
    <property type="molecule type" value="Genomic_DNA"/>
</dbReference>
<name>A0AA42J2N5_9FIRM</name>
<dbReference type="HAMAP" id="MF_00137">
    <property type="entry name" value="SAICAR_synth"/>
    <property type="match status" value="1"/>
</dbReference>
<dbReference type="PANTHER" id="PTHR43599">
    <property type="entry name" value="MULTIFUNCTIONAL PROTEIN ADE2"/>
    <property type="match status" value="1"/>
</dbReference>
<comment type="catalytic activity">
    <reaction evidence="10 11">
        <text>5-amino-1-(5-phospho-D-ribosyl)imidazole-4-carboxylate + L-aspartate + ATP = (2S)-2-[5-amino-1-(5-phospho-beta-D-ribosyl)imidazole-4-carboxamido]succinate + ADP + phosphate + 2 H(+)</text>
        <dbReference type="Rhea" id="RHEA:22628"/>
        <dbReference type="ChEBI" id="CHEBI:15378"/>
        <dbReference type="ChEBI" id="CHEBI:29991"/>
        <dbReference type="ChEBI" id="CHEBI:30616"/>
        <dbReference type="ChEBI" id="CHEBI:43474"/>
        <dbReference type="ChEBI" id="CHEBI:58443"/>
        <dbReference type="ChEBI" id="CHEBI:77657"/>
        <dbReference type="ChEBI" id="CHEBI:456216"/>
        <dbReference type="EC" id="6.3.2.6"/>
    </reaction>
</comment>
<dbReference type="PROSITE" id="PS01057">
    <property type="entry name" value="SAICAR_SYNTHETASE_1"/>
    <property type="match status" value="1"/>
</dbReference>
<keyword evidence="8 11" id="KW-0067">ATP-binding</keyword>
<dbReference type="GO" id="GO:0009236">
    <property type="term" value="P:cobalamin biosynthetic process"/>
    <property type="evidence" value="ECO:0007669"/>
    <property type="project" value="InterPro"/>
</dbReference>